<reference evidence="11" key="1">
    <citation type="submission" date="2020-11" db="EMBL/GenBank/DDBJ databases">
        <authorList>
            <consortium name="DOE Joint Genome Institute"/>
            <person name="Ahrendt S."/>
            <person name="Riley R."/>
            <person name="Andreopoulos W."/>
            <person name="Labutti K."/>
            <person name="Pangilinan J."/>
            <person name="Ruiz-Duenas F.J."/>
            <person name="Barrasa J.M."/>
            <person name="Sanchez-Garcia M."/>
            <person name="Camarero S."/>
            <person name="Miyauchi S."/>
            <person name="Serrano A."/>
            <person name="Linde D."/>
            <person name="Babiker R."/>
            <person name="Drula E."/>
            <person name="Ayuso-Fernandez I."/>
            <person name="Pacheco R."/>
            <person name="Padilla G."/>
            <person name="Ferreira P."/>
            <person name="Barriuso J."/>
            <person name="Kellner H."/>
            <person name="Castanera R."/>
            <person name="Alfaro M."/>
            <person name="Ramirez L."/>
            <person name="Pisabarro A.G."/>
            <person name="Kuo A."/>
            <person name="Tritt A."/>
            <person name="Lipzen A."/>
            <person name="He G."/>
            <person name="Yan M."/>
            <person name="Ng V."/>
            <person name="Cullen D."/>
            <person name="Martin F."/>
            <person name="Rosso M.-N."/>
            <person name="Henrissat B."/>
            <person name="Hibbett D."/>
            <person name="Martinez A.T."/>
            <person name="Grigoriev I.V."/>
        </authorList>
    </citation>
    <scope>NUCLEOTIDE SEQUENCE</scope>
    <source>
        <strain evidence="11">CBS 506.95</strain>
    </source>
</reference>
<feature type="transmembrane region" description="Helical" evidence="10">
    <location>
        <begin position="327"/>
        <end position="350"/>
    </location>
</feature>
<proteinExistence type="inferred from homology"/>
<feature type="transmembrane region" description="Helical" evidence="10">
    <location>
        <begin position="164"/>
        <end position="181"/>
    </location>
</feature>
<evidence type="ECO:0000256" key="10">
    <source>
        <dbReference type="RuleBase" id="RU365067"/>
    </source>
</evidence>
<comment type="similarity">
    <text evidence="3 10">Belongs to the RFT1 family.</text>
</comment>
<dbReference type="PANTHER" id="PTHR13117">
    <property type="entry name" value="ENDOPLASMIC RETICULUM MULTISPAN TRANSMEMBRANE PROTEIN-RELATED"/>
    <property type="match status" value="1"/>
</dbReference>
<keyword evidence="5 10" id="KW-0256">Endoplasmic reticulum</keyword>
<protein>
    <recommendedName>
        <fullName evidence="8 10">Man(5)GlcNAc(2)-PP-dolichol translocation protein RFT1</fullName>
    </recommendedName>
</protein>
<feature type="transmembrane region" description="Helical" evidence="10">
    <location>
        <begin position="370"/>
        <end position="390"/>
    </location>
</feature>
<gene>
    <name evidence="11" type="ORF">CPB83DRAFT_817715</name>
</gene>
<keyword evidence="4 10" id="KW-0812">Transmembrane</keyword>
<keyword evidence="12" id="KW-1185">Reference proteome</keyword>
<comment type="function">
    <text evidence="9 10">Intramembrane glycolipid transporter that operates in the biosynthetic pathway of dolichol-linked oligosaccharides, the glycan precursors employed in protein asparagine (N)-glycosylation. The sequential addition of sugars to dolichol pyrophosphate produces dolichol-linked oligosaccharides containing fourteen sugars, including two GlcNAcs, nine mannoses and three glucoses. Once assembled, the oligosaccharide is transferred from the lipid to nascent proteins by oligosaccharyltransferases. The assembly of dolichol-linked oligosaccharides begins on the cytosolic side of the endoplasmic reticulum membrane and finishes in its lumen. RFT1 could mediate the translocation of the cytosolically oriented intermediate DolPP-GlcNAc2Man5, produced by ALG11, into the ER lumen where dolichol-linked oligosaccharides assembly continues. However, the intramembrane lipid transporter activity could not be confirmed in vitro.</text>
</comment>
<dbReference type="AlphaFoldDB" id="A0A9P6EB20"/>
<accession>A0A9P6EB20</accession>
<feature type="transmembrane region" description="Helical" evidence="10">
    <location>
        <begin position="505"/>
        <end position="528"/>
    </location>
</feature>
<dbReference type="GO" id="GO:0034203">
    <property type="term" value="P:glycolipid translocation"/>
    <property type="evidence" value="ECO:0007669"/>
    <property type="project" value="TreeGrafter"/>
</dbReference>
<dbReference type="Pfam" id="PF04506">
    <property type="entry name" value="Rft-1"/>
    <property type="match status" value="1"/>
</dbReference>
<dbReference type="GO" id="GO:0006488">
    <property type="term" value="P:dolichol-linked oligosaccharide biosynthetic process"/>
    <property type="evidence" value="ECO:0007669"/>
    <property type="project" value="InterPro"/>
</dbReference>
<feature type="transmembrane region" description="Helical" evidence="10">
    <location>
        <begin position="125"/>
        <end position="143"/>
    </location>
</feature>
<feature type="transmembrane region" description="Helical" evidence="10">
    <location>
        <begin position="467"/>
        <end position="485"/>
    </location>
</feature>
<name>A0A9P6EB20_9AGAR</name>
<evidence type="ECO:0000256" key="1">
    <source>
        <dbReference type="ARBA" id="ARBA00004477"/>
    </source>
</evidence>
<feature type="transmembrane region" description="Helical" evidence="10">
    <location>
        <begin position="402"/>
        <end position="421"/>
    </location>
</feature>
<comment type="pathway">
    <text evidence="2">Protein modification; protein glycosylation.</text>
</comment>
<evidence type="ECO:0000256" key="9">
    <source>
        <dbReference type="ARBA" id="ARBA00045912"/>
    </source>
</evidence>
<evidence type="ECO:0000256" key="2">
    <source>
        <dbReference type="ARBA" id="ARBA00004922"/>
    </source>
</evidence>
<dbReference type="InterPro" id="IPR007594">
    <property type="entry name" value="RFT1"/>
</dbReference>
<feature type="transmembrane region" description="Helical" evidence="10">
    <location>
        <begin position="193"/>
        <end position="213"/>
    </location>
</feature>
<keyword evidence="10" id="KW-0813">Transport</keyword>
<comment type="caution">
    <text evidence="11">The sequence shown here is derived from an EMBL/GenBank/DDBJ whole genome shotgun (WGS) entry which is preliminary data.</text>
</comment>
<evidence type="ECO:0000256" key="5">
    <source>
        <dbReference type="ARBA" id="ARBA00022824"/>
    </source>
</evidence>
<feature type="transmembrane region" description="Helical" evidence="10">
    <location>
        <begin position="93"/>
        <end position="113"/>
    </location>
</feature>
<dbReference type="GO" id="GO:0005789">
    <property type="term" value="C:endoplasmic reticulum membrane"/>
    <property type="evidence" value="ECO:0007669"/>
    <property type="project" value="UniProtKB-SubCell"/>
</dbReference>
<dbReference type="Proteomes" id="UP000807306">
    <property type="component" value="Unassembled WGS sequence"/>
</dbReference>
<evidence type="ECO:0000256" key="4">
    <source>
        <dbReference type="ARBA" id="ARBA00022692"/>
    </source>
</evidence>
<comment type="subcellular location">
    <subcellularLocation>
        <location evidence="1 10">Endoplasmic reticulum membrane</location>
        <topology evidence="1 10">Multi-pass membrane protein</topology>
    </subcellularLocation>
</comment>
<evidence type="ECO:0000256" key="3">
    <source>
        <dbReference type="ARBA" id="ARBA00010288"/>
    </source>
</evidence>
<dbReference type="EMBL" id="MU157876">
    <property type="protein sequence ID" value="KAF9526073.1"/>
    <property type="molecule type" value="Genomic_DNA"/>
</dbReference>
<sequence length="546" mass="59779">MASTSAGDAGLLKFSVSSASSLIALQVLSRGFTFVLNQALFRLSSPAAFGAASIQFELILSTILFLSREGIRNALLRVVPQTDQDSKIKSANLSFLPTLLGIPLALSTSVLYSRYAGQEVRAQPGFQNAIVLYTSAAMIELLTEPMYNFAMTSLNTNVRVRAEGFAITAKSVATVLALLYNSRTGQSDLALRAFAFGQLAYSITLLNTYLVLFGTERALPRTSSSGSRLPWDHLNLEILRLSFSMTLQSLVKHFLTEGDKMILSWFSPLRDQGGYAMAVNYGSLVARIVFQPIEETLRLLFSRTLNAKNGFDKLKSRKQAIDTLHSLLSVQLALSVILVVFGSAYLPAILPLVLPKQYLSTSAPSVLSAWVWYIPVLAVNGGLEAFLSSVASTQDLNAQSRWMVGFFGVYITSAVCLYQLGFGDSSLVYANIINLVVRIAYCLRFTNRYFLDSRDPSTPRFRWSSTLPPIRLLVAAILSAFVVHVSERRSKAVSIAKTLGKAALLHPAFVTHVGIGGVLALCCIFAWWQASGRHLNLPMLKRSKVE</sequence>
<keyword evidence="6 10" id="KW-1133">Transmembrane helix</keyword>
<evidence type="ECO:0000313" key="12">
    <source>
        <dbReference type="Proteomes" id="UP000807306"/>
    </source>
</evidence>
<keyword evidence="7 10" id="KW-0472">Membrane</keyword>
<evidence type="ECO:0000256" key="7">
    <source>
        <dbReference type="ARBA" id="ARBA00023136"/>
    </source>
</evidence>
<evidence type="ECO:0000313" key="11">
    <source>
        <dbReference type="EMBL" id="KAF9526073.1"/>
    </source>
</evidence>
<evidence type="ECO:0000256" key="6">
    <source>
        <dbReference type="ARBA" id="ARBA00022989"/>
    </source>
</evidence>
<evidence type="ECO:0000256" key="8">
    <source>
        <dbReference type="ARBA" id="ARBA00044793"/>
    </source>
</evidence>
<dbReference type="PANTHER" id="PTHR13117:SF5">
    <property type="entry name" value="PROTEIN RFT1 HOMOLOG"/>
    <property type="match status" value="1"/>
</dbReference>
<feature type="transmembrane region" description="Helical" evidence="10">
    <location>
        <begin position="47"/>
        <end position="67"/>
    </location>
</feature>
<organism evidence="11 12">
    <name type="scientific">Crepidotus variabilis</name>
    <dbReference type="NCBI Taxonomy" id="179855"/>
    <lineage>
        <taxon>Eukaryota</taxon>
        <taxon>Fungi</taxon>
        <taxon>Dikarya</taxon>
        <taxon>Basidiomycota</taxon>
        <taxon>Agaricomycotina</taxon>
        <taxon>Agaricomycetes</taxon>
        <taxon>Agaricomycetidae</taxon>
        <taxon>Agaricales</taxon>
        <taxon>Agaricineae</taxon>
        <taxon>Crepidotaceae</taxon>
        <taxon>Crepidotus</taxon>
    </lineage>
</organism>
<dbReference type="OrthoDB" id="9979195at2759"/>